<dbReference type="OrthoDB" id="9788263at2"/>
<sequence>MSDKIMEEDKALTAIPAYRPTGRFRKAGTLLVLRNSSSGLQVLMEKRSQTMRFLPGYLAFPGGTEDEQDKIIAEQYAIGSPSGYEGGRLWAITAVRETFEEIGLLTALSMKGSTGRIDSCPEQYASVEKNSYSLLEWLRFNEYQLNLTQLRCVGRWIGPHGQPAQFDTWFFAIHHQVDEESFSYNEEVAEVGWQTVEPLVKEIHPGLVKVVPPTRVMLENLSQFETAESAMSQLTAHDPTLSMLDWLEDMK</sequence>
<keyword evidence="3" id="KW-0479">Metal-binding</keyword>
<proteinExistence type="predicted"/>
<evidence type="ECO:0000256" key="1">
    <source>
        <dbReference type="ARBA" id="ARBA00001936"/>
    </source>
</evidence>
<feature type="domain" description="Nudix hydrolase" evidence="7">
    <location>
        <begin position="22"/>
        <end position="216"/>
    </location>
</feature>
<reference evidence="9" key="1">
    <citation type="submission" date="2016-11" db="EMBL/GenBank/DDBJ databases">
        <authorList>
            <person name="Varghese N."/>
            <person name="Submissions S."/>
        </authorList>
    </citation>
    <scope>NUCLEOTIDE SEQUENCE [LARGE SCALE GENOMIC DNA]</scope>
    <source>
        <strain evidence="9">USBA-503</strain>
    </source>
</reference>
<protein>
    <recommendedName>
        <fullName evidence="7">Nudix hydrolase domain-containing protein</fullName>
    </recommendedName>
</protein>
<dbReference type="GO" id="GO:0016818">
    <property type="term" value="F:hydrolase activity, acting on acid anhydrides, in phosphorus-containing anhydrides"/>
    <property type="evidence" value="ECO:0007669"/>
    <property type="project" value="InterPro"/>
</dbReference>
<dbReference type="PANTHER" id="PTHR12318:SF0">
    <property type="entry name" value="ACYL-COENZYME A DIPHOSPHATASE NUDT19"/>
    <property type="match status" value="1"/>
</dbReference>
<dbReference type="GO" id="GO:0046872">
    <property type="term" value="F:metal ion binding"/>
    <property type="evidence" value="ECO:0007669"/>
    <property type="project" value="UniProtKB-KW"/>
</dbReference>
<gene>
    <name evidence="8" type="ORF">SAMN05443507_1016</name>
</gene>
<comment type="cofactor">
    <cofactor evidence="2">
        <name>Mg(2+)</name>
        <dbReference type="ChEBI" id="CHEBI:18420"/>
    </cofactor>
</comment>
<evidence type="ECO:0000256" key="2">
    <source>
        <dbReference type="ARBA" id="ARBA00001946"/>
    </source>
</evidence>
<accession>A0A1M6JNS8</accession>
<evidence type="ECO:0000256" key="5">
    <source>
        <dbReference type="ARBA" id="ARBA00022842"/>
    </source>
</evidence>
<evidence type="ECO:0000256" key="4">
    <source>
        <dbReference type="ARBA" id="ARBA00022801"/>
    </source>
</evidence>
<dbReference type="PANTHER" id="PTHR12318">
    <property type="entry name" value="TESTOSTERONE-REGULATED PROTEIN RP2"/>
    <property type="match status" value="1"/>
</dbReference>
<dbReference type="InterPro" id="IPR015797">
    <property type="entry name" value="NUDIX_hydrolase-like_dom_sf"/>
</dbReference>
<keyword evidence="9" id="KW-1185">Reference proteome</keyword>
<organism evidence="8 9">
    <name type="scientific">Alicyclobacillus tolerans</name>
    <dbReference type="NCBI Taxonomy" id="90970"/>
    <lineage>
        <taxon>Bacteria</taxon>
        <taxon>Bacillati</taxon>
        <taxon>Bacillota</taxon>
        <taxon>Bacilli</taxon>
        <taxon>Bacillales</taxon>
        <taxon>Alicyclobacillaceae</taxon>
        <taxon>Alicyclobacillus</taxon>
    </lineage>
</organism>
<keyword evidence="4" id="KW-0378">Hydrolase</keyword>
<dbReference type="STRING" id="1830138.SAMN05443507_1016"/>
<keyword evidence="6" id="KW-0464">Manganese</keyword>
<comment type="cofactor">
    <cofactor evidence="1">
        <name>Mn(2+)</name>
        <dbReference type="ChEBI" id="CHEBI:29035"/>
    </cofactor>
</comment>
<dbReference type="Gene3D" id="3.90.79.10">
    <property type="entry name" value="Nucleoside Triphosphate Pyrophosphohydrolase"/>
    <property type="match status" value="1"/>
</dbReference>
<evidence type="ECO:0000256" key="6">
    <source>
        <dbReference type="ARBA" id="ARBA00023211"/>
    </source>
</evidence>
<dbReference type="InterPro" id="IPR000086">
    <property type="entry name" value="NUDIX_hydrolase_dom"/>
</dbReference>
<dbReference type="AlphaFoldDB" id="A0A1M6JNS8"/>
<dbReference type="SUPFAM" id="SSF55811">
    <property type="entry name" value="Nudix"/>
    <property type="match status" value="1"/>
</dbReference>
<evidence type="ECO:0000256" key="3">
    <source>
        <dbReference type="ARBA" id="ARBA00022723"/>
    </source>
</evidence>
<dbReference type="Proteomes" id="UP000184016">
    <property type="component" value="Unassembled WGS sequence"/>
</dbReference>
<evidence type="ECO:0000313" key="9">
    <source>
        <dbReference type="Proteomes" id="UP000184016"/>
    </source>
</evidence>
<keyword evidence="5" id="KW-0460">Magnesium</keyword>
<dbReference type="InterPro" id="IPR039121">
    <property type="entry name" value="NUDT19"/>
</dbReference>
<dbReference type="RefSeq" id="WP_072872530.1">
    <property type="nucleotide sequence ID" value="NZ_FRAF01000001.1"/>
</dbReference>
<dbReference type="PROSITE" id="PS51462">
    <property type="entry name" value="NUDIX"/>
    <property type="match status" value="1"/>
</dbReference>
<name>A0A1M6JNS8_9BACL</name>
<dbReference type="EMBL" id="FRAF01000001">
    <property type="protein sequence ID" value="SHJ48306.1"/>
    <property type="molecule type" value="Genomic_DNA"/>
</dbReference>
<evidence type="ECO:0000313" key="8">
    <source>
        <dbReference type="EMBL" id="SHJ48306.1"/>
    </source>
</evidence>
<evidence type="ECO:0000259" key="7">
    <source>
        <dbReference type="PROSITE" id="PS51462"/>
    </source>
</evidence>